<protein>
    <recommendedName>
        <fullName evidence="3">Glycosyltransferase RgtA/B/C/D-like domain-containing protein</fullName>
    </recommendedName>
</protein>
<evidence type="ECO:0008006" key="3">
    <source>
        <dbReference type="Google" id="ProtNLM"/>
    </source>
</evidence>
<organism evidence="2">
    <name type="scientific">hydrothermal vent metagenome</name>
    <dbReference type="NCBI Taxonomy" id="652676"/>
    <lineage>
        <taxon>unclassified sequences</taxon>
        <taxon>metagenomes</taxon>
        <taxon>ecological metagenomes</taxon>
    </lineage>
</organism>
<feature type="transmembrane region" description="Helical" evidence="1">
    <location>
        <begin position="172"/>
        <end position="198"/>
    </location>
</feature>
<feature type="transmembrane region" description="Helical" evidence="1">
    <location>
        <begin position="132"/>
        <end position="151"/>
    </location>
</feature>
<feature type="non-terminal residue" evidence="2">
    <location>
        <position position="1"/>
    </location>
</feature>
<evidence type="ECO:0000256" key="1">
    <source>
        <dbReference type="SAM" id="Phobius"/>
    </source>
</evidence>
<gene>
    <name evidence="2" type="ORF">MNBD_CHLOROFLEXI01-4245</name>
</gene>
<feature type="transmembrane region" description="Helical" evidence="1">
    <location>
        <begin position="103"/>
        <end position="120"/>
    </location>
</feature>
<dbReference type="EMBL" id="UOEU01000204">
    <property type="protein sequence ID" value="VAW31347.1"/>
    <property type="molecule type" value="Genomic_DNA"/>
</dbReference>
<accession>A0A3B0V0N0</accession>
<reference evidence="2" key="1">
    <citation type="submission" date="2018-06" db="EMBL/GenBank/DDBJ databases">
        <authorList>
            <person name="Zhirakovskaya E."/>
        </authorList>
    </citation>
    <scope>NUCLEOTIDE SEQUENCE</scope>
</reference>
<name>A0A3B0V0N0_9ZZZZ</name>
<keyword evidence="1" id="KW-1133">Transmembrane helix</keyword>
<proteinExistence type="predicted"/>
<sequence length="549" mass="62791">AFLTLWAAYGFQIGTMPSNLPTFPQLTGVTLPLSHHLEQLLDIGGRLQKSTPAFLAGNYSDSGWWTYFPVAFLLKTPLPTLILLLLAFSSLFWLAIKQKLGDRWLTIGALLIPPVGYFTIALTSEINLGYRHLLPILPFLIVFISTVLFWFNDFPQPQRRSERQELKTLRSLRLCGLFFRPVLIGAVGWLIVSALWLYPSYLTFFNGLAGGPDGGWRYLVDSNIDWGQDLGNLKVWMDENEVDQVWLSYFGEGRPSYYSINYIGLDSFPPRLMNPQTRPFYPHDPAPGIYAISATNLQGVHFANRDLFAWFREREPIAKIGYSIFIYDVPPRGQPTDLVLAGVQLDEIAPNDFTRFKTNNLTLHWIDPTEGFLWPESDSFWLAISKDETVHFFFSEWLAGEEKISETEEYLLFQVNPEEIERSVLQTFSQKDRQIAFMGFSIPGEGLQSPLLLITTRWQNQSSPIPIKLFIHLIDDKENIVAQWDGLSIAWEGFHKGDELLQIQQFELPDSLASGSYQVRAGIYHPETGERWTTPTDTDFIVLEEFIIP</sequence>
<feature type="transmembrane region" description="Helical" evidence="1">
    <location>
        <begin position="78"/>
        <end position="96"/>
    </location>
</feature>
<dbReference type="AlphaFoldDB" id="A0A3B0V0N0"/>
<evidence type="ECO:0000313" key="2">
    <source>
        <dbReference type="EMBL" id="VAW31347.1"/>
    </source>
</evidence>
<keyword evidence="1" id="KW-0812">Transmembrane</keyword>
<keyword evidence="1" id="KW-0472">Membrane</keyword>